<dbReference type="InterPro" id="IPR051330">
    <property type="entry name" value="Phosphatase_reg/MetRdx"/>
</dbReference>
<comment type="caution">
    <text evidence="3">The sequence shown here is derived from an EMBL/GenBank/DDBJ whole genome shotgun (WGS) entry which is preliminary data.</text>
</comment>
<sequence>MLERISRIVEGPVEAEKKLLDVCRLLKESVAYYDWVGFYLVDSSVKRELLLGPFAGEETEHTRIPFGKGICGQAAEREETFLVQDVSREANYLSCSSDVKSEIVVPIFKSGSIAGEIDIDSHQLSRFTEEDRIFLEKVAETVSELI</sequence>
<dbReference type="Pfam" id="PF13185">
    <property type="entry name" value="GAF_2"/>
    <property type="match status" value="1"/>
</dbReference>
<dbReference type="Proteomes" id="UP000315525">
    <property type="component" value="Unassembled WGS sequence"/>
</dbReference>
<evidence type="ECO:0000256" key="1">
    <source>
        <dbReference type="ARBA" id="ARBA00038454"/>
    </source>
</evidence>
<comment type="similarity">
    <text evidence="1">Belongs to the free Met sulfoxide reductase family.</text>
</comment>
<name>A0A523URK3_UNCT6</name>
<dbReference type="PANTHER" id="PTHR21021">
    <property type="entry name" value="GAF/PUTATIVE CYTOSKELETAL PROTEIN"/>
    <property type="match status" value="1"/>
</dbReference>
<protein>
    <submittedName>
        <fullName evidence="3">GAF domain-containing protein</fullName>
    </submittedName>
</protein>
<evidence type="ECO:0000259" key="2">
    <source>
        <dbReference type="Pfam" id="PF13185"/>
    </source>
</evidence>
<dbReference type="Gene3D" id="3.30.450.40">
    <property type="match status" value="1"/>
</dbReference>
<dbReference type="GO" id="GO:0033745">
    <property type="term" value="F:L-methionine-(R)-S-oxide reductase activity"/>
    <property type="evidence" value="ECO:0007669"/>
    <property type="project" value="TreeGrafter"/>
</dbReference>
<gene>
    <name evidence="3" type="ORF">E3J62_08375</name>
</gene>
<dbReference type="InterPro" id="IPR029016">
    <property type="entry name" value="GAF-like_dom_sf"/>
</dbReference>
<dbReference type="SUPFAM" id="SSF55781">
    <property type="entry name" value="GAF domain-like"/>
    <property type="match status" value="1"/>
</dbReference>
<dbReference type="GO" id="GO:0005829">
    <property type="term" value="C:cytosol"/>
    <property type="evidence" value="ECO:0007669"/>
    <property type="project" value="TreeGrafter"/>
</dbReference>
<dbReference type="InterPro" id="IPR003018">
    <property type="entry name" value="GAF"/>
</dbReference>
<accession>A0A523URK3</accession>
<reference evidence="3 4" key="1">
    <citation type="submission" date="2019-03" db="EMBL/GenBank/DDBJ databases">
        <title>Metabolic potential of uncultured bacteria and archaea associated with petroleum seepage in deep-sea sediments.</title>
        <authorList>
            <person name="Dong X."/>
            <person name="Hubert C."/>
        </authorList>
    </citation>
    <scope>NUCLEOTIDE SEQUENCE [LARGE SCALE GENOMIC DNA]</scope>
    <source>
        <strain evidence="3">E44_bin18</strain>
    </source>
</reference>
<organism evidence="3 4">
    <name type="scientific">candidate division TA06 bacterium</name>
    <dbReference type="NCBI Taxonomy" id="2250710"/>
    <lineage>
        <taxon>Bacteria</taxon>
        <taxon>Bacteria division TA06</taxon>
    </lineage>
</organism>
<dbReference type="PANTHER" id="PTHR21021:SF15">
    <property type="entry name" value="FREE METHIONINE-R-SULFOXIDE REDUCTASE"/>
    <property type="match status" value="1"/>
</dbReference>
<proteinExistence type="inferred from homology"/>
<feature type="domain" description="GAF" evidence="2">
    <location>
        <begin position="36"/>
        <end position="145"/>
    </location>
</feature>
<dbReference type="AlphaFoldDB" id="A0A523URK3"/>
<evidence type="ECO:0000313" key="4">
    <source>
        <dbReference type="Proteomes" id="UP000315525"/>
    </source>
</evidence>
<evidence type="ECO:0000313" key="3">
    <source>
        <dbReference type="EMBL" id="TET45160.1"/>
    </source>
</evidence>
<dbReference type="EMBL" id="SOJN01000094">
    <property type="protein sequence ID" value="TET45160.1"/>
    <property type="molecule type" value="Genomic_DNA"/>
</dbReference>